<sequence>MIKWTELPNEIIDIVSDYLSFFERRTLSMVNRRCRQIVAARREKFAGVIVRGMPSINYYFIDIAFEDGSRLRKEFSTSYCGTTDVKTVLTDYSNPFGCCHNGRIRKVTPYQLMTLYFRNILRRSTVDTLYIGLVDVVPLLQFIDCRVNNIVLPDEVDAEETARLAPSPQTMMMKVL</sequence>
<dbReference type="InterPro" id="IPR001810">
    <property type="entry name" value="F-box_dom"/>
</dbReference>
<comment type="caution">
    <text evidence="2">The sequence shown here is derived from an EMBL/GenBank/DDBJ whole genome shotgun (WGS) entry which is preliminary data.</text>
</comment>
<dbReference type="Proteomes" id="UP000024635">
    <property type="component" value="Unassembled WGS sequence"/>
</dbReference>
<evidence type="ECO:0000313" key="2">
    <source>
        <dbReference type="EMBL" id="EYC42331.1"/>
    </source>
</evidence>
<evidence type="ECO:0000313" key="3">
    <source>
        <dbReference type="Proteomes" id="UP000024635"/>
    </source>
</evidence>
<accession>A0A016WRV1</accession>
<gene>
    <name evidence="2" type="primary">Acey_s0535.g3091</name>
    <name evidence="2" type="ORF">Y032_0535g3091</name>
</gene>
<dbReference type="AlphaFoldDB" id="A0A016WRV1"/>
<proteinExistence type="predicted"/>
<evidence type="ECO:0000259" key="1">
    <source>
        <dbReference type="PROSITE" id="PS50181"/>
    </source>
</evidence>
<organism evidence="2 3">
    <name type="scientific">Ancylostoma ceylanicum</name>
    <dbReference type="NCBI Taxonomy" id="53326"/>
    <lineage>
        <taxon>Eukaryota</taxon>
        <taxon>Metazoa</taxon>
        <taxon>Ecdysozoa</taxon>
        <taxon>Nematoda</taxon>
        <taxon>Chromadorea</taxon>
        <taxon>Rhabditida</taxon>
        <taxon>Rhabditina</taxon>
        <taxon>Rhabditomorpha</taxon>
        <taxon>Strongyloidea</taxon>
        <taxon>Ancylostomatidae</taxon>
        <taxon>Ancylostomatinae</taxon>
        <taxon>Ancylostoma</taxon>
    </lineage>
</organism>
<dbReference type="PROSITE" id="PS50181">
    <property type="entry name" value="FBOX"/>
    <property type="match status" value="1"/>
</dbReference>
<reference evidence="3" key="1">
    <citation type="journal article" date="2015" name="Nat. Genet.">
        <title>The genome and transcriptome of the zoonotic hookworm Ancylostoma ceylanicum identify infection-specific gene families.</title>
        <authorList>
            <person name="Schwarz E.M."/>
            <person name="Hu Y."/>
            <person name="Antoshechkin I."/>
            <person name="Miller M.M."/>
            <person name="Sternberg P.W."/>
            <person name="Aroian R.V."/>
        </authorList>
    </citation>
    <scope>NUCLEOTIDE SEQUENCE</scope>
    <source>
        <strain evidence="3">HY135</strain>
    </source>
</reference>
<dbReference type="Pfam" id="PF00646">
    <property type="entry name" value="F-box"/>
    <property type="match status" value="1"/>
</dbReference>
<keyword evidence="3" id="KW-1185">Reference proteome</keyword>
<feature type="domain" description="F-box" evidence="1">
    <location>
        <begin position="1"/>
        <end position="48"/>
    </location>
</feature>
<dbReference type="OrthoDB" id="5794895at2759"/>
<dbReference type="EMBL" id="JARK01000135">
    <property type="protein sequence ID" value="EYC42331.1"/>
    <property type="molecule type" value="Genomic_DNA"/>
</dbReference>
<protein>
    <recommendedName>
        <fullName evidence="1">F-box domain-containing protein</fullName>
    </recommendedName>
</protein>
<name>A0A016WRV1_9BILA</name>